<dbReference type="Proteomes" id="UP001482231">
    <property type="component" value="Unassembled WGS sequence"/>
</dbReference>
<dbReference type="SUPFAM" id="SSF53448">
    <property type="entry name" value="Nucleotide-diphospho-sugar transferases"/>
    <property type="match status" value="1"/>
</dbReference>
<dbReference type="EC" id="2.4.-.-" evidence="2"/>
<dbReference type="PANTHER" id="PTHR43685:SF2">
    <property type="entry name" value="GLYCOSYLTRANSFERASE 2-LIKE DOMAIN-CONTAINING PROTEIN"/>
    <property type="match status" value="1"/>
</dbReference>
<evidence type="ECO:0000313" key="3">
    <source>
        <dbReference type="Proteomes" id="UP001482231"/>
    </source>
</evidence>
<dbReference type="Pfam" id="PF00535">
    <property type="entry name" value="Glycos_transf_2"/>
    <property type="match status" value="1"/>
</dbReference>
<keyword evidence="2" id="KW-0328">Glycosyltransferase</keyword>
<dbReference type="InterPro" id="IPR029044">
    <property type="entry name" value="Nucleotide-diphossugar_trans"/>
</dbReference>
<dbReference type="Gene3D" id="3.90.550.10">
    <property type="entry name" value="Spore Coat Polysaccharide Biosynthesis Protein SpsA, Chain A"/>
    <property type="match status" value="1"/>
</dbReference>
<proteinExistence type="predicted"/>
<dbReference type="CDD" id="cd00761">
    <property type="entry name" value="Glyco_tranf_GTA_type"/>
    <property type="match status" value="1"/>
</dbReference>
<accession>A0ABV0EDF5</accession>
<dbReference type="InterPro" id="IPR001173">
    <property type="entry name" value="Glyco_trans_2-like"/>
</dbReference>
<organism evidence="2 3">
    <name type="scientific">Thiobacter aerophilum</name>
    <dbReference type="NCBI Taxonomy" id="3121275"/>
    <lineage>
        <taxon>Bacteria</taxon>
        <taxon>Pseudomonadati</taxon>
        <taxon>Pseudomonadota</taxon>
        <taxon>Betaproteobacteria</taxon>
        <taxon>Burkholderiales</taxon>
        <taxon>Thiobacteraceae</taxon>
        <taxon>Thiobacter</taxon>
    </lineage>
</organism>
<dbReference type="InterPro" id="IPR050834">
    <property type="entry name" value="Glycosyltransf_2"/>
</dbReference>
<keyword evidence="3" id="KW-1185">Reference proteome</keyword>
<evidence type="ECO:0000259" key="1">
    <source>
        <dbReference type="Pfam" id="PF00535"/>
    </source>
</evidence>
<evidence type="ECO:0000313" key="2">
    <source>
        <dbReference type="EMBL" id="MEO1766695.1"/>
    </source>
</evidence>
<keyword evidence="2" id="KW-0808">Transferase</keyword>
<dbReference type="EMBL" id="JBAJEX010000003">
    <property type="protein sequence ID" value="MEO1766695.1"/>
    <property type="molecule type" value="Genomic_DNA"/>
</dbReference>
<feature type="domain" description="Glycosyltransferase 2-like" evidence="1">
    <location>
        <begin position="5"/>
        <end position="113"/>
    </location>
</feature>
<dbReference type="GO" id="GO:0016757">
    <property type="term" value="F:glycosyltransferase activity"/>
    <property type="evidence" value="ECO:0007669"/>
    <property type="project" value="UniProtKB-KW"/>
</dbReference>
<name>A0ABV0EDF5_9BURK</name>
<dbReference type="PANTHER" id="PTHR43685">
    <property type="entry name" value="GLYCOSYLTRANSFERASE"/>
    <property type="match status" value="1"/>
</dbReference>
<dbReference type="RefSeq" id="WP_347307802.1">
    <property type="nucleotide sequence ID" value="NZ_JBAJEX010000003.1"/>
</dbReference>
<sequence length="313" mass="35576">MPAISVIMPCYNAARFLPMSVGSVLAQTFSDWELIAVDDGSTDDTAEVLATLPDPRIQIIRQRNRGLPASRNAGLEHATGQFVAFLDADDTWHPEFMEAMVRALETTDRSAIAYCGWQNVGLAEGRGQPFVPPDYETPDKPVNLLKGCRWPVHAAMLPTGLAKAVRGFDEQQKAAEDFDFWLRTAIDVPLVRVARVLAYYHHHGSGQMTRDRAKIARYQVRAQQKFLATHPEIRRQLGRQTVRHVLWGPVLRMGYESYWQRDLPAARRIFREVMKHGYGGLKDWLYMLPAWLPESWHAGLLRVREDTPREGTS</sequence>
<reference evidence="2 3" key="1">
    <citation type="submission" date="2024-02" db="EMBL/GenBank/DDBJ databases">
        <title>New thermophilic sulfur-oxidizing bacteria from a hot springs of the Uzon caldera (Kamchatka, Russia).</title>
        <authorList>
            <person name="Dukat A.M."/>
            <person name="Elcheninov A.G."/>
            <person name="Frolov E.N."/>
        </authorList>
    </citation>
    <scope>NUCLEOTIDE SEQUENCE [LARGE SCALE GENOMIC DNA]</scope>
    <source>
        <strain evidence="2 3">AK1</strain>
    </source>
</reference>
<comment type="caution">
    <text evidence="2">The sequence shown here is derived from an EMBL/GenBank/DDBJ whole genome shotgun (WGS) entry which is preliminary data.</text>
</comment>
<protein>
    <submittedName>
        <fullName evidence="2">Glycosyltransferase family 2 protein</fullName>
        <ecNumber evidence="2">2.4.-.-</ecNumber>
    </submittedName>
</protein>
<gene>
    <name evidence="2" type="ORF">V6E02_05665</name>
</gene>